<proteinExistence type="predicted"/>
<gene>
    <name evidence="1" type="ORF">LCGC14_2292630</name>
</gene>
<name>A0A0F9DDD3_9ZZZZ</name>
<feature type="non-terminal residue" evidence="1">
    <location>
        <position position="1"/>
    </location>
</feature>
<sequence length="204" mass="21648">AAVATAKAVLNDVEVPAGSAVIENEGSTLTPISTNSNARNAYQDGRMLKLQVAAATGWPEQYFGDISTGNLATAKTVELPVLKMCQSYQAVWADAYKDMNEIVLAQAKVTSDKPVDIDFPKITPHDVAEVSKALSMIIQGMPEFAEIADVKQVALMSLGIDNTAEVLDKLAELEGKTPASEVKVLKALKLMREAVVSKNGGNDG</sequence>
<reference evidence="1" key="1">
    <citation type="journal article" date="2015" name="Nature">
        <title>Complex archaea that bridge the gap between prokaryotes and eukaryotes.</title>
        <authorList>
            <person name="Spang A."/>
            <person name="Saw J.H."/>
            <person name="Jorgensen S.L."/>
            <person name="Zaremba-Niedzwiedzka K."/>
            <person name="Martijn J."/>
            <person name="Lind A.E."/>
            <person name="van Eijk R."/>
            <person name="Schleper C."/>
            <person name="Guy L."/>
            <person name="Ettema T.J."/>
        </authorList>
    </citation>
    <scope>NUCLEOTIDE SEQUENCE</scope>
</reference>
<dbReference type="AlphaFoldDB" id="A0A0F9DDD3"/>
<organism evidence="1">
    <name type="scientific">marine sediment metagenome</name>
    <dbReference type="NCBI Taxonomy" id="412755"/>
    <lineage>
        <taxon>unclassified sequences</taxon>
        <taxon>metagenomes</taxon>
        <taxon>ecological metagenomes</taxon>
    </lineage>
</organism>
<accession>A0A0F9DDD3</accession>
<evidence type="ECO:0000313" key="1">
    <source>
        <dbReference type="EMBL" id="KKL51721.1"/>
    </source>
</evidence>
<protein>
    <submittedName>
        <fullName evidence="1">Uncharacterized protein</fullName>
    </submittedName>
</protein>
<dbReference type="EMBL" id="LAZR01032149">
    <property type="protein sequence ID" value="KKL51721.1"/>
    <property type="molecule type" value="Genomic_DNA"/>
</dbReference>
<comment type="caution">
    <text evidence="1">The sequence shown here is derived from an EMBL/GenBank/DDBJ whole genome shotgun (WGS) entry which is preliminary data.</text>
</comment>